<name>A0A072NXF4_9EURO</name>
<protein>
    <submittedName>
        <fullName evidence="6">Uncharacterized protein</fullName>
    </submittedName>
</protein>
<dbReference type="GO" id="GO:0016491">
    <property type="term" value="F:oxidoreductase activity"/>
    <property type="evidence" value="ECO:0007669"/>
    <property type="project" value="UniProtKB-KW"/>
</dbReference>
<feature type="domain" description="GFO/IDH/MocA-like oxidoreductase" evidence="5">
    <location>
        <begin position="127"/>
        <end position="262"/>
    </location>
</feature>
<accession>A0A072NXF4</accession>
<dbReference type="Pfam" id="PF01408">
    <property type="entry name" value="GFO_IDH_MocA"/>
    <property type="match status" value="1"/>
</dbReference>
<evidence type="ECO:0000256" key="3">
    <source>
        <dbReference type="SAM" id="MobiDB-lite"/>
    </source>
</evidence>
<evidence type="ECO:0000256" key="2">
    <source>
        <dbReference type="ARBA" id="ARBA00023002"/>
    </source>
</evidence>
<evidence type="ECO:0000313" key="7">
    <source>
        <dbReference type="Proteomes" id="UP000027920"/>
    </source>
</evidence>
<keyword evidence="2" id="KW-0560">Oxidoreductase</keyword>
<evidence type="ECO:0000256" key="1">
    <source>
        <dbReference type="ARBA" id="ARBA00010928"/>
    </source>
</evidence>
<feature type="region of interest" description="Disordered" evidence="3">
    <location>
        <begin position="298"/>
        <end position="324"/>
    </location>
</feature>
<dbReference type="EMBL" id="AMGV01000017">
    <property type="protein sequence ID" value="KEF52559.1"/>
    <property type="molecule type" value="Genomic_DNA"/>
</dbReference>
<gene>
    <name evidence="6" type="ORF">A1O9_11402</name>
</gene>
<dbReference type="OrthoDB" id="6417021at2759"/>
<dbReference type="InterPro" id="IPR000683">
    <property type="entry name" value="Gfo/Idh/MocA-like_OxRdtase_N"/>
</dbReference>
<organism evidence="6 7">
    <name type="scientific">Exophiala aquamarina CBS 119918</name>
    <dbReference type="NCBI Taxonomy" id="1182545"/>
    <lineage>
        <taxon>Eukaryota</taxon>
        <taxon>Fungi</taxon>
        <taxon>Dikarya</taxon>
        <taxon>Ascomycota</taxon>
        <taxon>Pezizomycotina</taxon>
        <taxon>Eurotiomycetes</taxon>
        <taxon>Chaetothyriomycetidae</taxon>
        <taxon>Chaetothyriales</taxon>
        <taxon>Herpotrichiellaceae</taxon>
        <taxon>Exophiala</taxon>
    </lineage>
</organism>
<dbReference type="Proteomes" id="UP000027920">
    <property type="component" value="Unassembled WGS sequence"/>
</dbReference>
<dbReference type="Gene3D" id="3.30.360.10">
    <property type="entry name" value="Dihydrodipicolinate Reductase, domain 2"/>
    <property type="match status" value="1"/>
</dbReference>
<dbReference type="VEuPathDB" id="FungiDB:A1O9_11402"/>
<dbReference type="PANTHER" id="PTHR43818">
    <property type="entry name" value="BCDNA.GH03377"/>
    <property type="match status" value="1"/>
</dbReference>
<feature type="domain" description="Gfo/Idh/MocA-like oxidoreductase N-terminal" evidence="4">
    <location>
        <begin position="1"/>
        <end position="117"/>
    </location>
</feature>
<dbReference type="Pfam" id="PF22725">
    <property type="entry name" value="GFO_IDH_MocA_C3"/>
    <property type="match status" value="1"/>
</dbReference>
<dbReference type="InterPro" id="IPR055170">
    <property type="entry name" value="GFO_IDH_MocA-like_dom"/>
</dbReference>
<dbReference type="Gene3D" id="3.40.50.720">
    <property type="entry name" value="NAD(P)-binding Rossmann-like Domain"/>
    <property type="match status" value="1"/>
</dbReference>
<dbReference type="HOGENOM" id="CLU_023194_6_0_1"/>
<dbReference type="SUPFAM" id="SSF55347">
    <property type="entry name" value="Glyceraldehyde-3-phosphate dehydrogenase-like, C-terminal domain"/>
    <property type="match status" value="1"/>
</dbReference>
<evidence type="ECO:0000313" key="6">
    <source>
        <dbReference type="EMBL" id="KEF52559.1"/>
    </source>
</evidence>
<dbReference type="AlphaFoldDB" id="A0A072NXF4"/>
<evidence type="ECO:0000259" key="5">
    <source>
        <dbReference type="Pfam" id="PF22725"/>
    </source>
</evidence>
<comment type="similarity">
    <text evidence="1">Belongs to the Gfo/Idh/MocA family.</text>
</comment>
<dbReference type="STRING" id="1182545.A0A072NXF4"/>
<dbReference type="InterPro" id="IPR050463">
    <property type="entry name" value="Gfo/Idh/MocA_oxidrdct_glycsds"/>
</dbReference>
<dbReference type="GO" id="GO:0000166">
    <property type="term" value="F:nucleotide binding"/>
    <property type="evidence" value="ECO:0007669"/>
    <property type="project" value="InterPro"/>
</dbReference>
<dbReference type="PANTHER" id="PTHR43818:SF11">
    <property type="entry name" value="BCDNA.GH03377"/>
    <property type="match status" value="1"/>
</dbReference>
<proteinExistence type="inferred from homology"/>
<reference evidence="6 7" key="1">
    <citation type="submission" date="2013-03" db="EMBL/GenBank/DDBJ databases">
        <title>The Genome Sequence of Exophiala aquamarina CBS 119918.</title>
        <authorList>
            <consortium name="The Broad Institute Genomics Platform"/>
            <person name="Cuomo C."/>
            <person name="de Hoog S."/>
            <person name="Gorbushina A."/>
            <person name="Walker B."/>
            <person name="Young S.K."/>
            <person name="Zeng Q."/>
            <person name="Gargeya S."/>
            <person name="Fitzgerald M."/>
            <person name="Haas B."/>
            <person name="Abouelleil A."/>
            <person name="Allen A.W."/>
            <person name="Alvarado L."/>
            <person name="Arachchi H.M."/>
            <person name="Berlin A.M."/>
            <person name="Chapman S.B."/>
            <person name="Gainer-Dewar J."/>
            <person name="Goldberg J."/>
            <person name="Griggs A."/>
            <person name="Gujja S."/>
            <person name="Hansen M."/>
            <person name="Howarth C."/>
            <person name="Imamovic A."/>
            <person name="Ireland A."/>
            <person name="Larimer J."/>
            <person name="McCowan C."/>
            <person name="Murphy C."/>
            <person name="Pearson M."/>
            <person name="Poon T.W."/>
            <person name="Priest M."/>
            <person name="Roberts A."/>
            <person name="Saif S."/>
            <person name="Shea T."/>
            <person name="Sisk P."/>
            <person name="Sykes S."/>
            <person name="Wortman J."/>
            <person name="Nusbaum C."/>
            <person name="Birren B."/>
        </authorList>
    </citation>
    <scope>NUCLEOTIDE SEQUENCE [LARGE SCALE GENOMIC DNA]</scope>
    <source>
        <strain evidence="6 7">CBS 119918</strain>
    </source>
</reference>
<comment type="caution">
    <text evidence="6">The sequence shown here is derived from an EMBL/GenBank/DDBJ whole genome shotgun (WGS) entry which is preliminary data.</text>
</comment>
<keyword evidence="7" id="KW-1185">Reference proteome</keyword>
<sequence length="407" mass="44098">MNIAFVGCGFVAAYYGDTLPNHPELRPLAAFDISPSRASAFSKRYNIPIAASYQAILDNPDIDLVVNLTPPASHVEVSRAALLAGKHVYSEKPLSLEPAGAKELIALAAKQNRLLAVAPCNFLGGSMQTLAHLVRENVVGTPRVVYAEIDDGPIHQLPYSTWISSAGVPWPAETEFRVGCVWEHAAYEVGFLTSVFGPAASVTSFSHTLVTEKMKKIAPQDLGPDFCVALIPFRSGVVARLTIGTVARRNRSMTITGDKGILHVPEIWDYEAPIQFTLSRGSTTNPASPLLLVTPQTTPERAADSPGMPTPMPERGIQVDTPADAPRQYPKAYRMDMCLGLAELATAIREKRRPRMAADHAFHVYEILQALHDSVAAPGHREITSDFSPIDPMPPLQTAASDCTISW</sequence>
<evidence type="ECO:0000259" key="4">
    <source>
        <dbReference type="Pfam" id="PF01408"/>
    </source>
</evidence>
<dbReference type="GeneID" id="25286300"/>
<dbReference type="InterPro" id="IPR036291">
    <property type="entry name" value="NAD(P)-bd_dom_sf"/>
</dbReference>
<dbReference type="RefSeq" id="XP_013255149.1">
    <property type="nucleotide sequence ID" value="XM_013399695.1"/>
</dbReference>
<dbReference type="SUPFAM" id="SSF51735">
    <property type="entry name" value="NAD(P)-binding Rossmann-fold domains"/>
    <property type="match status" value="1"/>
</dbReference>